<dbReference type="NCBIfam" id="TIGR01488">
    <property type="entry name" value="HAD-SF-IB"/>
    <property type="match status" value="1"/>
</dbReference>
<evidence type="ECO:0000256" key="4">
    <source>
        <dbReference type="ARBA" id="ARBA00022842"/>
    </source>
</evidence>
<evidence type="ECO:0000256" key="6">
    <source>
        <dbReference type="PIRSR" id="PIRSR031051-2"/>
    </source>
</evidence>
<feature type="binding site" evidence="6">
    <location>
        <position position="25"/>
    </location>
    <ligand>
        <name>substrate</name>
    </ligand>
</feature>
<dbReference type="Gene3D" id="3.40.50.1000">
    <property type="entry name" value="HAD superfamily/HAD-like"/>
    <property type="match status" value="1"/>
</dbReference>
<dbReference type="EMBL" id="JAAAIP010000497">
    <property type="protein sequence ID" value="KAG0316088.1"/>
    <property type="molecule type" value="Genomic_DNA"/>
</dbReference>
<feature type="binding site" evidence="7">
    <location>
        <position position="183"/>
    </location>
    <ligand>
        <name>Mg(2+)</name>
        <dbReference type="ChEBI" id="CHEBI:18420"/>
    </ligand>
</feature>
<dbReference type="NCBIfam" id="TIGR01489">
    <property type="entry name" value="DKMTPPase-SF"/>
    <property type="match status" value="1"/>
</dbReference>
<keyword evidence="3" id="KW-0378">Hydrolase</keyword>
<evidence type="ECO:0000256" key="7">
    <source>
        <dbReference type="PIRSR" id="PIRSR031051-3"/>
    </source>
</evidence>
<feature type="active site" description="Proton donor" evidence="5">
    <location>
        <position position="16"/>
    </location>
</feature>
<dbReference type="GO" id="GO:0046872">
    <property type="term" value="F:metal ion binding"/>
    <property type="evidence" value="ECO:0007669"/>
    <property type="project" value="UniProtKB-KW"/>
</dbReference>
<keyword evidence="4 7" id="KW-0460">Magnesium</keyword>
<accession>A0A9P6UQ93</accession>
<dbReference type="Pfam" id="PF06888">
    <property type="entry name" value="Put_Phosphatase"/>
    <property type="match status" value="1"/>
</dbReference>
<dbReference type="SUPFAM" id="SSF56784">
    <property type="entry name" value="HAD-like"/>
    <property type="match status" value="1"/>
</dbReference>
<feature type="binding site" evidence="7">
    <location>
        <position position="14"/>
    </location>
    <ligand>
        <name>Mg(2+)</name>
        <dbReference type="ChEBI" id="CHEBI:18420"/>
    </ligand>
</feature>
<protein>
    <submittedName>
        <fullName evidence="8">Uncharacterized protein</fullName>
    </submittedName>
</protein>
<keyword evidence="9" id="KW-1185">Reference proteome</keyword>
<dbReference type="OrthoDB" id="10267182at2759"/>
<evidence type="ECO:0000256" key="5">
    <source>
        <dbReference type="PIRSR" id="PIRSR031051-1"/>
    </source>
</evidence>
<evidence type="ECO:0000313" key="8">
    <source>
        <dbReference type="EMBL" id="KAG0316088.1"/>
    </source>
</evidence>
<dbReference type="InterPro" id="IPR023214">
    <property type="entry name" value="HAD_sf"/>
</dbReference>
<feature type="binding site" evidence="6">
    <location>
        <position position="102"/>
    </location>
    <ligand>
        <name>substrate</name>
    </ligand>
</feature>
<evidence type="ECO:0000313" key="9">
    <source>
        <dbReference type="Proteomes" id="UP000738325"/>
    </source>
</evidence>
<dbReference type="PIRSF" id="PIRSF031051">
    <property type="entry name" value="PyrdxlP_Pase_PHOSPHO2"/>
    <property type="match status" value="1"/>
</dbReference>
<gene>
    <name evidence="8" type="ORF">BGZ99_007044</name>
</gene>
<dbReference type="PANTHER" id="PTHR20889">
    <property type="entry name" value="PHOSPHATASE, ORPHAN 1, 2"/>
    <property type="match status" value="1"/>
</dbReference>
<evidence type="ECO:0000256" key="1">
    <source>
        <dbReference type="ARBA" id="ARBA00001946"/>
    </source>
</evidence>
<organism evidence="8 9">
    <name type="scientific">Dissophora globulifera</name>
    <dbReference type="NCBI Taxonomy" id="979702"/>
    <lineage>
        <taxon>Eukaryota</taxon>
        <taxon>Fungi</taxon>
        <taxon>Fungi incertae sedis</taxon>
        <taxon>Mucoromycota</taxon>
        <taxon>Mortierellomycotina</taxon>
        <taxon>Mortierellomycetes</taxon>
        <taxon>Mortierellales</taxon>
        <taxon>Mortierellaceae</taxon>
        <taxon>Dissophora</taxon>
    </lineage>
</organism>
<evidence type="ECO:0000256" key="3">
    <source>
        <dbReference type="ARBA" id="ARBA00022801"/>
    </source>
</evidence>
<dbReference type="Proteomes" id="UP000738325">
    <property type="component" value="Unassembled WGS sequence"/>
</dbReference>
<comment type="cofactor">
    <cofactor evidence="1 7">
        <name>Mg(2+)</name>
        <dbReference type="ChEBI" id="CHEBI:18420"/>
    </cofactor>
</comment>
<dbReference type="GO" id="GO:0016791">
    <property type="term" value="F:phosphatase activity"/>
    <property type="evidence" value="ECO:0007669"/>
    <property type="project" value="InterPro"/>
</dbReference>
<keyword evidence="2 7" id="KW-0479">Metal-binding</keyword>
<dbReference type="InterPro" id="IPR006384">
    <property type="entry name" value="HAD_hydro_PyrdxlP_Pase-like"/>
</dbReference>
<feature type="binding site" evidence="7">
    <location>
        <position position="16"/>
    </location>
    <ligand>
        <name>Mg(2+)</name>
        <dbReference type="ChEBI" id="CHEBI:18420"/>
    </ligand>
</feature>
<feature type="active site" description="Nucleophile" evidence="5">
    <location>
        <position position="14"/>
    </location>
</feature>
<name>A0A9P6UQ93_9FUNG</name>
<evidence type="ECO:0000256" key="2">
    <source>
        <dbReference type="ARBA" id="ARBA00022723"/>
    </source>
</evidence>
<dbReference type="InterPro" id="IPR036412">
    <property type="entry name" value="HAD-like_sf"/>
</dbReference>
<sequence>MPSSTASKRLVVFDFDWTLIEADTDIWVIQGQGGEVARQQEALYGTMQWTDLQDQLLGQLYDQGITRQDLETSLRGIPFAPEMAAALRLIKSQGAELCIISDSNSFYIDTVLKNHGLDQLFSKIITNPCHFDTDGRPHVTRLHGLDQPPHHCTMPCNVNLCKGRELQKLMDSQTWDQVIYMGDSTNDFCPSTRLAAHTDVVLARANMLLEKEIKSHPGAIKAKVVYWNSPADAIAVIHTLFGVPCRDIPSTIHRA</sequence>
<proteinExistence type="predicted"/>
<dbReference type="InterPro" id="IPR016965">
    <property type="entry name" value="Pase_PHOSPHO-typ"/>
</dbReference>
<dbReference type="PANTHER" id="PTHR20889:SF12">
    <property type="entry name" value="LP01149P"/>
    <property type="match status" value="1"/>
</dbReference>
<comment type="caution">
    <text evidence="8">The sequence shown here is derived from an EMBL/GenBank/DDBJ whole genome shotgun (WGS) entry which is preliminary data.</text>
</comment>
<reference evidence="8" key="1">
    <citation type="journal article" date="2020" name="Fungal Divers.">
        <title>Resolving the Mortierellaceae phylogeny through synthesis of multi-gene phylogenetics and phylogenomics.</title>
        <authorList>
            <person name="Vandepol N."/>
            <person name="Liber J."/>
            <person name="Desiro A."/>
            <person name="Na H."/>
            <person name="Kennedy M."/>
            <person name="Barry K."/>
            <person name="Grigoriev I.V."/>
            <person name="Miller A.N."/>
            <person name="O'Donnell K."/>
            <person name="Stajich J.E."/>
            <person name="Bonito G."/>
        </authorList>
    </citation>
    <scope>NUCLEOTIDE SEQUENCE</scope>
    <source>
        <strain evidence="8">REB-010B</strain>
    </source>
</reference>
<dbReference type="AlphaFoldDB" id="A0A9P6UQ93"/>